<dbReference type="Pfam" id="PF24965">
    <property type="entry name" value="TRS130_4HB"/>
    <property type="match status" value="1"/>
</dbReference>
<feature type="compositionally biased region" description="Polar residues" evidence="4">
    <location>
        <begin position="546"/>
        <end position="559"/>
    </location>
</feature>
<protein>
    <recommendedName>
        <fullName evidence="10">Trafficking protein particle complex subunit 10</fullName>
    </recommendedName>
</protein>
<accession>A0AAN6EKF1</accession>
<dbReference type="GO" id="GO:0034498">
    <property type="term" value="P:early endosome to Golgi transport"/>
    <property type="evidence" value="ECO:0007669"/>
    <property type="project" value="TreeGrafter"/>
</dbReference>
<evidence type="ECO:0000256" key="4">
    <source>
        <dbReference type="SAM" id="MobiDB-lite"/>
    </source>
</evidence>
<dbReference type="GO" id="GO:0005829">
    <property type="term" value="C:cytosol"/>
    <property type="evidence" value="ECO:0007669"/>
    <property type="project" value="GOC"/>
</dbReference>
<evidence type="ECO:0000313" key="8">
    <source>
        <dbReference type="EMBL" id="KAJ8986793.1"/>
    </source>
</evidence>
<comment type="subcellular location">
    <subcellularLocation>
        <location evidence="1">Golgi apparatus</location>
    </subcellularLocation>
</comment>
<feature type="region of interest" description="Disordered" evidence="4">
    <location>
        <begin position="108"/>
        <end position="128"/>
    </location>
</feature>
<feature type="compositionally biased region" description="Polar residues" evidence="4">
    <location>
        <begin position="164"/>
        <end position="176"/>
    </location>
</feature>
<name>A0AAN6EKF1_EXODE</name>
<dbReference type="InterPro" id="IPR022233">
    <property type="entry name" value="TRAPPC10/Trs130_C"/>
</dbReference>
<dbReference type="Proteomes" id="UP001161757">
    <property type="component" value="Unassembled WGS sequence"/>
</dbReference>
<evidence type="ECO:0008006" key="10">
    <source>
        <dbReference type="Google" id="ProtNLM"/>
    </source>
</evidence>
<dbReference type="InterPro" id="IPR056913">
    <property type="entry name" value="TRAPPC10/Trs130_N"/>
</dbReference>
<evidence type="ECO:0000313" key="9">
    <source>
        <dbReference type="Proteomes" id="UP001161757"/>
    </source>
</evidence>
<dbReference type="PANTHER" id="PTHR13251">
    <property type="entry name" value="EPILEPSY HOLOPROSENCEPHALY CANDIDATE 1/TMEM1"/>
    <property type="match status" value="1"/>
</dbReference>
<keyword evidence="3" id="KW-0333">Golgi apparatus</keyword>
<organism evidence="8 9">
    <name type="scientific">Exophiala dermatitidis</name>
    <name type="common">Black yeast-like fungus</name>
    <name type="synonym">Wangiella dermatitidis</name>
    <dbReference type="NCBI Taxonomy" id="5970"/>
    <lineage>
        <taxon>Eukaryota</taxon>
        <taxon>Fungi</taxon>
        <taxon>Dikarya</taxon>
        <taxon>Ascomycota</taxon>
        <taxon>Pezizomycotina</taxon>
        <taxon>Eurotiomycetes</taxon>
        <taxon>Chaetothyriomycetidae</taxon>
        <taxon>Chaetothyriales</taxon>
        <taxon>Herpotrichiellaceae</taxon>
        <taxon>Exophiala</taxon>
    </lineage>
</organism>
<sequence>MDGAESPSTSKVIVQCIDPHNLYDIIEPHLSSRTPLRNLHWKSPSRPLRSIASLNVSVVREDTDGRSQANVRRHQIPGLRQTPYVKLYLLRCDDKEQYKEKARKEVRQWVKTQTSASDGSKSSGKGQEDHDAFEWLIVHVVLPDTPAARQPKSSKHLSIEAAESTDSVNSKSKWTGKSPSTILDKLKADFNSGSKSGINRVAQVRLVDANDKPTGLTPSELEEQWQDLVESLKVCILRSFDARVAQYEGDIRERDSQRSLPGWNFCTFFILKEGLAKGFESVGLLDDALAIYDELSVGLDGLVKKQAQRIDPDDSGSLLRFSKESKDLLRAALSSHAENVSTPNGNRIFSLTDILNADRDLFPFDTDRKHYLELILSNEVSALDLRMYLFTRQMEILLRQGRSDDSKPPNSTASANMNVVADLTERAIQAINLIARNLRLELYNAWGGQEGLSAEELHSQRTVTGNIVSTWEWCACMQIMAQVLPTIGTDVEYGTQSLSLDAVELSRDADSKPLTQGDAGGPAQRMSLAVSLRPKPRENPQELSKRSSLMSEGSQTRRPSASHPGLERLSLWISRLAMLARHALEALESVRPWVIEMKRSASDASGPEDTVQTNGDSDRVSHSDNNPEGSIADEDFQHGSQQELMAGLSSRTLRTAASSKSTFLSLYALLSVLAYRMAADAKGQATAEQILTNLAEMEYSQGNYTIAARYLHGLLGPLPRLRCRPGDGYLLRMYADCLCKLDRTNEYARCLVSCLYWASRCRAKPLPAMPSAQNQTYVDRLFMIAPTVAETTLPLTTLFHISSVSRAITKLEGRDGFAMSMAIRSLAETSTPSLHDVKLRLVSKDGVEPRFITLAQRGDSCIESSGTMLSLETSVTTHGWYTPHEVEVRIGRLRFLHHFSVPREEEPTDSMEPANSQPTIPPVLVYPFSQSLEVKITPSPSIHLAQIRRLLVTIRPGDNDVKQCKLRLKTATAGLRLNIHDSQLLGGETDTAALRTAREGDALILIVDDLRSGSPTEVEIPYTTEVQTEPSVVLRIDASYETQQGVFTLYDTAVVNVILPVTVNVQDVVRSGYVYSRFTVSPATLVPLNLVECQLEENEAYACAVGHGFPQPLVVFPKQPASWTVRLIPKHAEAPKSTQRMTLVVRFQTLDESMLAALEESLTSAISKTKHAYAARLLATHLQNRIRSTWTEQDLEVAGLTQEVEVWNFEDIDWPAVLCAFDRQTSAEIEDWLQAWHSNPKSIALPTKSARLRQLKLHVDVPPQPVVVCAAFVVNKSEKSRDIAVMGQPFLTELVMSLGNQAEKQVEAAFEVAAIAESWLIGGRRKGTVLLGDQPVRIPIVLFPQHLGHALLPVVTVQCRKMDKPAGRGEDGWTTVPCEVHNETYGRSILVTPDLQSTTVEVSGAIPDDGAGRLIASTNRQ</sequence>
<feature type="domain" description="TRAPPC10/Trs130 C-terminal" evidence="5">
    <location>
        <begin position="1259"/>
        <end position="1391"/>
    </location>
</feature>
<dbReference type="Pfam" id="PF23274">
    <property type="entry name" value="DUF7077"/>
    <property type="match status" value="1"/>
</dbReference>
<evidence type="ECO:0000259" key="6">
    <source>
        <dbReference type="Pfam" id="PF23036"/>
    </source>
</evidence>
<dbReference type="GO" id="GO:0006891">
    <property type="term" value="P:intra-Golgi vesicle-mediated transport"/>
    <property type="evidence" value="ECO:0007669"/>
    <property type="project" value="TreeGrafter"/>
</dbReference>
<keyword evidence="2" id="KW-0813">Transport</keyword>
<evidence type="ECO:0000259" key="5">
    <source>
        <dbReference type="Pfam" id="PF12584"/>
    </source>
</evidence>
<feature type="region of interest" description="Disordered" evidence="4">
    <location>
        <begin position="147"/>
        <end position="176"/>
    </location>
</feature>
<feature type="region of interest" description="Disordered" evidence="4">
    <location>
        <begin position="600"/>
        <end position="636"/>
    </location>
</feature>
<feature type="domain" description="TRAPPC10/Trs130 N-terminal" evidence="6">
    <location>
        <begin position="9"/>
        <end position="402"/>
    </location>
</feature>
<dbReference type="GO" id="GO:1990071">
    <property type="term" value="C:TRAPPII protein complex"/>
    <property type="evidence" value="ECO:0007669"/>
    <property type="project" value="InterPro"/>
</dbReference>
<comment type="caution">
    <text evidence="8">The sequence shown here is derived from an EMBL/GenBank/DDBJ whole genome shotgun (WGS) entry which is preliminary data.</text>
</comment>
<dbReference type="PANTHER" id="PTHR13251:SF3">
    <property type="entry name" value="TRAFFICKING PROTEIN PARTICLE COMPLEX SUBUNIT 10"/>
    <property type="match status" value="1"/>
</dbReference>
<evidence type="ECO:0000256" key="3">
    <source>
        <dbReference type="ARBA" id="ARBA00023034"/>
    </source>
</evidence>
<evidence type="ECO:0000256" key="1">
    <source>
        <dbReference type="ARBA" id="ARBA00004555"/>
    </source>
</evidence>
<feature type="domain" description="DUF7077" evidence="7">
    <location>
        <begin position="930"/>
        <end position="1055"/>
    </location>
</feature>
<dbReference type="EMBL" id="JAJGCB010000031">
    <property type="protein sequence ID" value="KAJ8986793.1"/>
    <property type="molecule type" value="Genomic_DNA"/>
</dbReference>
<gene>
    <name evidence="8" type="ORF">HRR80_009098</name>
</gene>
<dbReference type="Pfam" id="PF12584">
    <property type="entry name" value="TRAPPC10"/>
    <property type="match status" value="1"/>
</dbReference>
<dbReference type="InterPro" id="IPR045126">
    <property type="entry name" value="TRAPPC10/Trs130"/>
</dbReference>
<evidence type="ECO:0000256" key="2">
    <source>
        <dbReference type="ARBA" id="ARBA00022448"/>
    </source>
</evidence>
<feature type="compositionally biased region" description="Basic and acidic residues" evidence="4">
    <location>
        <begin position="535"/>
        <end position="545"/>
    </location>
</feature>
<feature type="region of interest" description="Disordered" evidence="4">
    <location>
        <begin position="530"/>
        <end position="564"/>
    </location>
</feature>
<proteinExistence type="predicted"/>
<evidence type="ECO:0000259" key="7">
    <source>
        <dbReference type="Pfam" id="PF23274"/>
    </source>
</evidence>
<reference evidence="8" key="1">
    <citation type="submission" date="2023-01" db="EMBL/GenBank/DDBJ databases">
        <title>Exophiala dermititidis isolated from Cystic Fibrosis Patient.</title>
        <authorList>
            <person name="Kurbessoian T."/>
            <person name="Crocker A."/>
            <person name="Murante D."/>
            <person name="Hogan D.A."/>
            <person name="Stajich J.E."/>
        </authorList>
    </citation>
    <scope>NUCLEOTIDE SEQUENCE</scope>
    <source>
        <strain evidence="8">Ex8</strain>
    </source>
</reference>
<dbReference type="InterPro" id="IPR055505">
    <property type="entry name" value="DUF7077"/>
</dbReference>
<dbReference type="Pfam" id="PF23036">
    <property type="entry name" value="TRAPPC10_1st"/>
    <property type="match status" value="1"/>
</dbReference>